<dbReference type="InterPro" id="IPR006091">
    <property type="entry name" value="Acyl-CoA_Oxase/DH_mid-dom"/>
</dbReference>
<dbReference type="AlphaFoldDB" id="A0AAQ1HPU7"/>
<comment type="caution">
    <text evidence="10">The sequence shown here is derived from an EMBL/GenBank/DDBJ whole genome shotgun (WGS) entry which is preliminary data.</text>
</comment>
<comment type="cofactor">
    <cofactor evidence="1 6">
        <name>FAD</name>
        <dbReference type="ChEBI" id="CHEBI:57692"/>
    </cofactor>
</comment>
<dbReference type="GO" id="GO:0016627">
    <property type="term" value="F:oxidoreductase activity, acting on the CH-CH group of donors"/>
    <property type="evidence" value="ECO:0007669"/>
    <property type="project" value="InterPro"/>
</dbReference>
<evidence type="ECO:0000256" key="1">
    <source>
        <dbReference type="ARBA" id="ARBA00001974"/>
    </source>
</evidence>
<organism evidence="10 11">
    <name type="scientific">Pseudomonas citronellolis</name>
    <dbReference type="NCBI Taxonomy" id="53408"/>
    <lineage>
        <taxon>Bacteria</taxon>
        <taxon>Pseudomonadati</taxon>
        <taxon>Pseudomonadota</taxon>
        <taxon>Gammaproteobacteria</taxon>
        <taxon>Pseudomonadales</taxon>
        <taxon>Pseudomonadaceae</taxon>
        <taxon>Pseudomonas</taxon>
    </lineage>
</organism>
<dbReference type="RefSeq" id="WP_074981693.1">
    <property type="nucleotide sequence ID" value="NZ_FOLS01000019.1"/>
</dbReference>
<evidence type="ECO:0000313" key="10">
    <source>
        <dbReference type="EMBL" id="SFD19396.1"/>
    </source>
</evidence>
<gene>
    <name evidence="10" type="ORF">SAMN05216577_11942</name>
</gene>
<dbReference type="Pfam" id="PF02770">
    <property type="entry name" value="Acyl-CoA_dh_M"/>
    <property type="match status" value="1"/>
</dbReference>
<dbReference type="InterPro" id="IPR009100">
    <property type="entry name" value="AcylCoA_DH/oxidase_NM_dom_sf"/>
</dbReference>
<dbReference type="PANTHER" id="PTHR43292:SF3">
    <property type="entry name" value="ACYL-COA DEHYDROGENASE FADE29"/>
    <property type="match status" value="1"/>
</dbReference>
<evidence type="ECO:0000259" key="9">
    <source>
        <dbReference type="Pfam" id="PF02771"/>
    </source>
</evidence>
<dbReference type="InterPro" id="IPR013786">
    <property type="entry name" value="AcylCoA_DH/ox_N"/>
</dbReference>
<protein>
    <submittedName>
        <fullName evidence="10">Acyl-CoA dehydrogenase</fullName>
    </submittedName>
</protein>
<dbReference type="InterPro" id="IPR009075">
    <property type="entry name" value="AcylCo_DH/oxidase_C"/>
</dbReference>
<dbReference type="EMBL" id="FOLS01000019">
    <property type="protein sequence ID" value="SFD19396.1"/>
    <property type="molecule type" value="Genomic_DNA"/>
</dbReference>
<evidence type="ECO:0000256" key="2">
    <source>
        <dbReference type="ARBA" id="ARBA00009347"/>
    </source>
</evidence>
<proteinExistence type="inferred from homology"/>
<dbReference type="SUPFAM" id="SSF47203">
    <property type="entry name" value="Acyl-CoA dehydrogenase C-terminal domain-like"/>
    <property type="match status" value="1"/>
</dbReference>
<dbReference type="Gene3D" id="1.10.540.10">
    <property type="entry name" value="Acyl-CoA dehydrogenase/oxidase, N-terminal domain"/>
    <property type="match status" value="1"/>
</dbReference>
<reference evidence="10 11" key="1">
    <citation type="submission" date="2016-10" db="EMBL/GenBank/DDBJ databases">
        <authorList>
            <person name="Varghese N."/>
            <person name="Submissions S."/>
        </authorList>
    </citation>
    <scope>NUCLEOTIDE SEQUENCE [LARGE SCALE GENOMIC DNA]</scope>
    <source>
        <strain evidence="10 11">LMG 18378</strain>
    </source>
</reference>
<dbReference type="SUPFAM" id="SSF56645">
    <property type="entry name" value="Acyl-CoA dehydrogenase NM domain-like"/>
    <property type="match status" value="1"/>
</dbReference>
<keyword evidence="4 6" id="KW-0274">FAD</keyword>
<evidence type="ECO:0000259" key="7">
    <source>
        <dbReference type="Pfam" id="PF00441"/>
    </source>
</evidence>
<keyword evidence="5 6" id="KW-0560">Oxidoreductase</keyword>
<dbReference type="PANTHER" id="PTHR43292">
    <property type="entry name" value="ACYL-COA DEHYDROGENASE"/>
    <property type="match status" value="1"/>
</dbReference>
<feature type="domain" description="Acyl-CoA dehydrogenase/oxidase N-terminal" evidence="9">
    <location>
        <begin position="9"/>
        <end position="125"/>
    </location>
</feature>
<dbReference type="InterPro" id="IPR046373">
    <property type="entry name" value="Acyl-CoA_Oxase/DH_mid-dom_sf"/>
</dbReference>
<sequence length="399" mass="43965">MKIGFDAADEAFRAEVAAWLADNLRGEFEPLRFRGGPGDEHSFPEERKAWERKLAEGGWTCVGWAQEHGGRGLSINQQVIFHEEYARAGGPGRMGHIGEGLAGPTIAAFGSDEQKRRLLPGIVSGREFWCQGYSEPGAGSDLAAVKTRATFDAERNVWKINGQKVWTSLAHESDWCFVIARCEPGSVGHQGLAFLLVPMRQAGITVRPIEQLTGTSEFNEVFFDDAETAADNLLGAPGDGWKIAMALLGFERGVSTLGQQMQFQNELDEVIRIARANGAARDPLLRQRLAEAWGGLKVLRYNSLRMLSGAQDGSLRREALIYKLCWADWHARLGKLAMDVLGAEAEILDGAPYALNRLQGLFLFSRSDTIYGGSNEIQRNLIAERALGLPREPKTPRQE</sequence>
<dbReference type="InterPro" id="IPR052161">
    <property type="entry name" value="Mycobact_Acyl-CoA_DH"/>
</dbReference>
<comment type="similarity">
    <text evidence="2 6">Belongs to the acyl-CoA dehydrogenase family.</text>
</comment>
<dbReference type="InterPro" id="IPR037069">
    <property type="entry name" value="AcylCoA_DH/ox_N_sf"/>
</dbReference>
<feature type="domain" description="Acyl-CoA dehydrogenase/oxidase C-terminal" evidence="7">
    <location>
        <begin position="238"/>
        <end position="386"/>
    </location>
</feature>
<name>A0AAQ1HPU7_9PSED</name>
<evidence type="ECO:0000256" key="5">
    <source>
        <dbReference type="ARBA" id="ARBA00023002"/>
    </source>
</evidence>
<evidence type="ECO:0000313" key="11">
    <source>
        <dbReference type="Proteomes" id="UP000183385"/>
    </source>
</evidence>
<evidence type="ECO:0000256" key="4">
    <source>
        <dbReference type="ARBA" id="ARBA00022827"/>
    </source>
</evidence>
<evidence type="ECO:0000256" key="3">
    <source>
        <dbReference type="ARBA" id="ARBA00022630"/>
    </source>
</evidence>
<dbReference type="InterPro" id="IPR036250">
    <property type="entry name" value="AcylCo_DH-like_C"/>
</dbReference>
<dbReference type="Gene3D" id="2.40.110.10">
    <property type="entry name" value="Butyryl-CoA Dehydrogenase, subunit A, domain 2"/>
    <property type="match status" value="1"/>
</dbReference>
<feature type="domain" description="Acyl-CoA oxidase/dehydrogenase middle" evidence="8">
    <location>
        <begin position="130"/>
        <end position="225"/>
    </location>
</feature>
<dbReference type="Pfam" id="PF00441">
    <property type="entry name" value="Acyl-CoA_dh_1"/>
    <property type="match status" value="1"/>
</dbReference>
<dbReference type="GO" id="GO:0005886">
    <property type="term" value="C:plasma membrane"/>
    <property type="evidence" value="ECO:0007669"/>
    <property type="project" value="TreeGrafter"/>
</dbReference>
<evidence type="ECO:0000259" key="8">
    <source>
        <dbReference type="Pfam" id="PF02770"/>
    </source>
</evidence>
<evidence type="ECO:0000256" key="6">
    <source>
        <dbReference type="RuleBase" id="RU362125"/>
    </source>
</evidence>
<dbReference type="Pfam" id="PF02771">
    <property type="entry name" value="Acyl-CoA_dh_N"/>
    <property type="match status" value="1"/>
</dbReference>
<dbReference type="Gene3D" id="1.20.140.10">
    <property type="entry name" value="Butyryl-CoA Dehydrogenase, subunit A, domain 3"/>
    <property type="match status" value="1"/>
</dbReference>
<keyword evidence="11" id="KW-1185">Reference proteome</keyword>
<dbReference type="Proteomes" id="UP000183385">
    <property type="component" value="Unassembled WGS sequence"/>
</dbReference>
<keyword evidence="3 6" id="KW-0285">Flavoprotein</keyword>
<accession>A0AAQ1HPU7</accession>
<dbReference type="GO" id="GO:0050660">
    <property type="term" value="F:flavin adenine dinucleotide binding"/>
    <property type="evidence" value="ECO:0007669"/>
    <property type="project" value="InterPro"/>
</dbReference>